<dbReference type="PANTHER" id="PTHR13475">
    <property type="entry name" value="NEUGRIN"/>
    <property type="match status" value="1"/>
</dbReference>
<keyword evidence="14" id="KW-0325">Glycoprotein</keyword>
<keyword evidence="15" id="KW-0539">Nucleus</keyword>
<feature type="region of interest" description="Disordered" evidence="17">
    <location>
        <begin position="36"/>
        <end position="64"/>
    </location>
</feature>
<dbReference type="GO" id="GO:0030154">
    <property type="term" value="P:cell differentiation"/>
    <property type="evidence" value="ECO:0007669"/>
    <property type="project" value="UniProtKB-KW"/>
</dbReference>
<dbReference type="PANTHER" id="PTHR13475:SF4">
    <property type="entry name" value="NEUGRIN"/>
    <property type="match status" value="1"/>
</dbReference>
<evidence type="ECO:0000256" key="9">
    <source>
        <dbReference type="ARBA" id="ARBA00022525"/>
    </source>
</evidence>
<keyword evidence="13" id="KW-0472">Membrane</keyword>
<keyword evidence="8" id="KW-0217">Developmental protein</keyword>
<comment type="subunit">
    <text evidence="6">Forms a regulatory protein-RNA complex, consisting of RCC1L, NGRN, RPUSD3, RPUSD4, TRUB2, FASTKD2 and 16S mt-rRNA. Interacts with 16S mt-rRNA; this interaction is direct.</text>
</comment>
<evidence type="ECO:0000256" key="3">
    <source>
        <dbReference type="ARBA" id="ARBA00004325"/>
    </source>
</evidence>
<evidence type="ECO:0000256" key="15">
    <source>
        <dbReference type="ARBA" id="ARBA00023242"/>
    </source>
</evidence>
<keyword evidence="11" id="KW-0221">Differentiation</keyword>
<evidence type="ECO:0000313" key="19">
    <source>
        <dbReference type="Proteomes" id="UP000694568"/>
    </source>
</evidence>
<evidence type="ECO:0000256" key="6">
    <source>
        <dbReference type="ARBA" id="ARBA00011308"/>
    </source>
</evidence>
<sequence>MARSLQVLSLLSRLGDLSLMPSVSINSCRFASRGASNARMGQSHVHRDRVSNSAPRYSDEMPDDELGLKDAEEVEDKLQALVDEARKGQKNVKYHILRRQMTTPGAPQRKLTWDAIKQIRYLKQEQPDEWTVDRLAEGYSVTPDVILRVLRSKFVPPPDRKVQQDAKVMAGLGQRVLPAGVGTGEAGLKLPGNHTAALLLSGNSEGAMVPVADKTLMLRGEGSGFLAKGSAPVTLLPTHFRAGISKDVHVTRSKEEDSTYNTNPTEEEKEDEDSWDGRLLTDEELEEFMEMEKPYPVVQVGNDFFDADGNFLYRI</sequence>
<accession>A0A8C9XQ14</accession>
<name>A0A8C9XQ14_SANLU</name>
<evidence type="ECO:0000256" key="4">
    <source>
        <dbReference type="ARBA" id="ARBA00004613"/>
    </source>
</evidence>
<evidence type="ECO:0000256" key="11">
    <source>
        <dbReference type="ARBA" id="ARBA00022782"/>
    </source>
</evidence>
<comment type="similarity">
    <text evidence="5">Belongs to the neugrin family.</text>
</comment>
<keyword evidence="9" id="KW-0964">Secreted</keyword>
<evidence type="ECO:0000256" key="2">
    <source>
        <dbReference type="ARBA" id="ARBA00004123"/>
    </source>
</evidence>
<dbReference type="GO" id="GO:0005634">
    <property type="term" value="C:nucleus"/>
    <property type="evidence" value="ECO:0007669"/>
    <property type="project" value="UniProtKB-SubCell"/>
</dbReference>
<evidence type="ECO:0000256" key="5">
    <source>
        <dbReference type="ARBA" id="ARBA00008082"/>
    </source>
</evidence>
<keyword evidence="19" id="KW-1185">Reference proteome</keyword>
<evidence type="ECO:0000256" key="1">
    <source>
        <dbReference type="ARBA" id="ARBA00003783"/>
    </source>
</evidence>
<comment type="subcellular location">
    <subcellularLocation>
        <location evidence="3">Mitochondrion membrane</location>
    </subcellularLocation>
    <subcellularLocation>
        <location evidence="2">Nucleus</location>
    </subcellularLocation>
    <subcellularLocation>
        <location evidence="4">Secreted</location>
    </subcellularLocation>
</comment>
<dbReference type="Pfam" id="PF06413">
    <property type="entry name" value="Neugrin"/>
    <property type="match status" value="1"/>
</dbReference>
<keyword evidence="12" id="KW-0496">Mitochondrion</keyword>
<dbReference type="AlphaFoldDB" id="A0A8C9XQ14"/>
<dbReference type="InterPro" id="IPR010487">
    <property type="entry name" value="NGRN/Rrg9"/>
</dbReference>
<keyword evidence="10" id="KW-0732">Signal</keyword>
<evidence type="ECO:0000256" key="12">
    <source>
        <dbReference type="ARBA" id="ARBA00023128"/>
    </source>
</evidence>
<evidence type="ECO:0000256" key="14">
    <source>
        <dbReference type="ARBA" id="ARBA00023180"/>
    </source>
</evidence>
<evidence type="ECO:0000256" key="10">
    <source>
        <dbReference type="ARBA" id="ARBA00022729"/>
    </source>
</evidence>
<dbReference type="GO" id="GO:0005576">
    <property type="term" value="C:extracellular region"/>
    <property type="evidence" value="ECO:0007669"/>
    <property type="project" value="UniProtKB-SubCell"/>
</dbReference>
<dbReference type="Ensembl" id="ENSSLUT00000013437.1">
    <property type="protein sequence ID" value="ENSSLUP00000012999.1"/>
    <property type="gene ID" value="ENSSLUG00000006157.1"/>
</dbReference>
<dbReference type="GO" id="GO:0031966">
    <property type="term" value="C:mitochondrial membrane"/>
    <property type="evidence" value="ECO:0007669"/>
    <property type="project" value="UniProtKB-SubCell"/>
</dbReference>
<proteinExistence type="inferred from homology"/>
<dbReference type="GeneTree" id="ENSGT00390000014472"/>
<protein>
    <recommendedName>
        <fullName evidence="7">Neugrin</fullName>
    </recommendedName>
    <alternativeName>
        <fullName evidence="16">Neurite outgrowth-associated protein</fullName>
    </alternativeName>
</protein>
<reference evidence="18" key="1">
    <citation type="submission" date="2025-08" db="UniProtKB">
        <authorList>
            <consortium name="Ensembl"/>
        </authorList>
    </citation>
    <scope>IDENTIFICATION</scope>
</reference>
<feature type="compositionally biased region" description="Acidic residues" evidence="17">
    <location>
        <begin position="265"/>
        <end position="274"/>
    </location>
</feature>
<evidence type="ECO:0000256" key="16">
    <source>
        <dbReference type="ARBA" id="ARBA00029657"/>
    </source>
</evidence>
<feature type="region of interest" description="Disordered" evidence="17">
    <location>
        <begin position="251"/>
        <end position="276"/>
    </location>
</feature>
<reference evidence="18" key="2">
    <citation type="submission" date="2025-09" db="UniProtKB">
        <authorList>
            <consortium name="Ensembl"/>
        </authorList>
    </citation>
    <scope>IDENTIFICATION</scope>
</reference>
<gene>
    <name evidence="18" type="primary">ngrn</name>
</gene>
<evidence type="ECO:0000256" key="7">
    <source>
        <dbReference type="ARBA" id="ARBA00016593"/>
    </source>
</evidence>
<evidence type="ECO:0000256" key="8">
    <source>
        <dbReference type="ARBA" id="ARBA00022473"/>
    </source>
</evidence>
<comment type="function">
    <text evidence="1">Plays an essential role in mitochondrial ribosome biogenesis. As a component of a functional protein-RNA module, consisting of RCC1L, NGRN, RPUSD3, RPUSD4, TRUB2, FASTKD2 and 16S mitochondrial ribosomal RNA (16S mt-rRNA), controls 16S mt-rRNA abundance and is required for intra-mitochondrial translation of core subunits of the oxidative phosphorylation system.</text>
</comment>
<organism evidence="18 19">
    <name type="scientific">Sander lucioperca</name>
    <name type="common">Pike-perch</name>
    <name type="synonym">Perca lucioperca</name>
    <dbReference type="NCBI Taxonomy" id="283035"/>
    <lineage>
        <taxon>Eukaryota</taxon>
        <taxon>Metazoa</taxon>
        <taxon>Chordata</taxon>
        <taxon>Craniata</taxon>
        <taxon>Vertebrata</taxon>
        <taxon>Euteleostomi</taxon>
        <taxon>Actinopterygii</taxon>
        <taxon>Neopterygii</taxon>
        <taxon>Teleostei</taxon>
        <taxon>Neoteleostei</taxon>
        <taxon>Acanthomorphata</taxon>
        <taxon>Eupercaria</taxon>
        <taxon>Perciformes</taxon>
        <taxon>Percoidei</taxon>
        <taxon>Percidae</taxon>
        <taxon>Luciopercinae</taxon>
        <taxon>Sander</taxon>
    </lineage>
</organism>
<evidence type="ECO:0000256" key="13">
    <source>
        <dbReference type="ARBA" id="ARBA00023136"/>
    </source>
</evidence>
<dbReference type="Proteomes" id="UP000694568">
    <property type="component" value="Unplaced"/>
</dbReference>
<evidence type="ECO:0000313" key="18">
    <source>
        <dbReference type="Ensembl" id="ENSSLUP00000012999.1"/>
    </source>
</evidence>
<evidence type="ECO:0000256" key="17">
    <source>
        <dbReference type="SAM" id="MobiDB-lite"/>
    </source>
</evidence>